<gene>
    <name evidence="2" type="ORF">FSCOSCO3_A035453</name>
</gene>
<dbReference type="EMBL" id="CAWUFR010000134">
    <property type="protein sequence ID" value="CAK6969331.1"/>
    <property type="molecule type" value="Genomic_DNA"/>
</dbReference>
<evidence type="ECO:0000313" key="3">
    <source>
        <dbReference type="Proteomes" id="UP001314229"/>
    </source>
</evidence>
<protein>
    <submittedName>
        <fullName evidence="2">Uncharacterized protein</fullName>
    </submittedName>
</protein>
<evidence type="ECO:0000313" key="2">
    <source>
        <dbReference type="EMBL" id="CAK6969331.1"/>
    </source>
</evidence>
<proteinExistence type="predicted"/>
<evidence type="ECO:0000256" key="1">
    <source>
        <dbReference type="SAM" id="MobiDB-lite"/>
    </source>
</evidence>
<dbReference type="AlphaFoldDB" id="A0AAV1PGK4"/>
<feature type="region of interest" description="Disordered" evidence="1">
    <location>
        <begin position="1"/>
        <end position="53"/>
    </location>
</feature>
<sequence>MYHLPVHPDDQEEEEETDAGVDDEDGIQEAAGLAEPYGGNRDCETDGGQDWLD</sequence>
<keyword evidence="3" id="KW-1185">Reference proteome</keyword>
<name>A0AAV1PGK4_SCOSC</name>
<comment type="caution">
    <text evidence="2">The sequence shown here is derived from an EMBL/GenBank/DDBJ whole genome shotgun (WGS) entry which is preliminary data.</text>
</comment>
<organism evidence="2 3">
    <name type="scientific">Scomber scombrus</name>
    <name type="common">Atlantic mackerel</name>
    <name type="synonym">Scomber vernalis</name>
    <dbReference type="NCBI Taxonomy" id="13677"/>
    <lineage>
        <taxon>Eukaryota</taxon>
        <taxon>Metazoa</taxon>
        <taxon>Chordata</taxon>
        <taxon>Craniata</taxon>
        <taxon>Vertebrata</taxon>
        <taxon>Euteleostomi</taxon>
        <taxon>Actinopterygii</taxon>
        <taxon>Neopterygii</taxon>
        <taxon>Teleostei</taxon>
        <taxon>Neoteleostei</taxon>
        <taxon>Acanthomorphata</taxon>
        <taxon>Pelagiaria</taxon>
        <taxon>Scombriformes</taxon>
        <taxon>Scombridae</taxon>
        <taxon>Scomber</taxon>
    </lineage>
</organism>
<reference evidence="2 3" key="1">
    <citation type="submission" date="2024-01" db="EMBL/GenBank/DDBJ databases">
        <authorList>
            <person name="Alioto T."/>
            <person name="Alioto T."/>
            <person name="Gomez Garrido J."/>
        </authorList>
    </citation>
    <scope>NUCLEOTIDE SEQUENCE [LARGE SCALE GENOMIC DNA]</scope>
</reference>
<feature type="compositionally biased region" description="Acidic residues" evidence="1">
    <location>
        <begin position="10"/>
        <end position="27"/>
    </location>
</feature>
<dbReference type="Proteomes" id="UP001314229">
    <property type="component" value="Unassembled WGS sequence"/>
</dbReference>
<accession>A0AAV1PGK4</accession>